<keyword evidence="4 9" id="KW-0863">Zinc-finger</keyword>
<keyword evidence="5" id="KW-0862">Zinc</keyword>
<feature type="domain" description="C2H2-type" evidence="11">
    <location>
        <begin position="133"/>
        <end position="160"/>
    </location>
</feature>
<evidence type="ECO:0000256" key="10">
    <source>
        <dbReference type="SAM" id="MobiDB-lite"/>
    </source>
</evidence>
<gene>
    <name evidence="12" type="ORF">AB205_0182600</name>
</gene>
<dbReference type="PROSITE" id="PS00028">
    <property type="entry name" value="ZINC_FINGER_C2H2_1"/>
    <property type="match status" value="2"/>
</dbReference>
<keyword evidence="6" id="KW-0805">Transcription regulation</keyword>
<accession>A0A2G9QF32</accession>
<evidence type="ECO:0000256" key="9">
    <source>
        <dbReference type="PROSITE-ProRule" id="PRU00042"/>
    </source>
</evidence>
<evidence type="ECO:0000256" key="1">
    <source>
        <dbReference type="ARBA" id="ARBA00004123"/>
    </source>
</evidence>
<dbReference type="GO" id="GO:0032502">
    <property type="term" value="P:developmental process"/>
    <property type="evidence" value="ECO:0007669"/>
    <property type="project" value="UniProtKB-ARBA"/>
</dbReference>
<dbReference type="OrthoDB" id="9892686at2759"/>
<evidence type="ECO:0000256" key="4">
    <source>
        <dbReference type="ARBA" id="ARBA00022771"/>
    </source>
</evidence>
<dbReference type="GO" id="GO:0005634">
    <property type="term" value="C:nucleus"/>
    <property type="evidence" value="ECO:0007669"/>
    <property type="project" value="UniProtKB-SubCell"/>
</dbReference>
<feature type="non-terminal residue" evidence="12">
    <location>
        <position position="184"/>
    </location>
</feature>
<dbReference type="PANTHER" id="PTHR16515">
    <property type="entry name" value="PR DOMAIN ZINC FINGER PROTEIN"/>
    <property type="match status" value="1"/>
</dbReference>
<dbReference type="EMBL" id="KZ059619">
    <property type="protein sequence ID" value="PIO14239.1"/>
    <property type="molecule type" value="Genomic_DNA"/>
</dbReference>
<keyword evidence="3" id="KW-0677">Repeat</keyword>
<dbReference type="Pfam" id="PF00096">
    <property type="entry name" value="zf-C2H2"/>
    <property type="match status" value="1"/>
</dbReference>
<comment type="subcellular location">
    <subcellularLocation>
        <location evidence="1">Nucleus</location>
    </subcellularLocation>
</comment>
<dbReference type="GO" id="GO:0008270">
    <property type="term" value="F:zinc ion binding"/>
    <property type="evidence" value="ECO:0007669"/>
    <property type="project" value="UniProtKB-KW"/>
</dbReference>
<dbReference type="SMART" id="SM00355">
    <property type="entry name" value="ZnF_C2H2"/>
    <property type="match status" value="2"/>
</dbReference>
<evidence type="ECO:0000256" key="3">
    <source>
        <dbReference type="ARBA" id="ARBA00022737"/>
    </source>
</evidence>
<dbReference type="PROSITE" id="PS50157">
    <property type="entry name" value="ZINC_FINGER_C2H2_2"/>
    <property type="match status" value="2"/>
</dbReference>
<dbReference type="InterPro" id="IPR013087">
    <property type="entry name" value="Znf_C2H2_type"/>
</dbReference>
<evidence type="ECO:0000259" key="11">
    <source>
        <dbReference type="PROSITE" id="PS50157"/>
    </source>
</evidence>
<dbReference type="GO" id="GO:0010468">
    <property type="term" value="P:regulation of gene expression"/>
    <property type="evidence" value="ECO:0007669"/>
    <property type="project" value="TreeGrafter"/>
</dbReference>
<evidence type="ECO:0000256" key="7">
    <source>
        <dbReference type="ARBA" id="ARBA00023163"/>
    </source>
</evidence>
<protein>
    <recommendedName>
        <fullName evidence="11">C2H2-type domain-containing protein</fullName>
    </recommendedName>
</protein>
<name>A0A2G9QF32_AQUCT</name>
<dbReference type="InterPro" id="IPR036236">
    <property type="entry name" value="Znf_C2H2_sf"/>
</dbReference>
<keyword evidence="8" id="KW-0539">Nucleus</keyword>
<evidence type="ECO:0000313" key="12">
    <source>
        <dbReference type="EMBL" id="PIO14239.1"/>
    </source>
</evidence>
<reference evidence="13" key="1">
    <citation type="journal article" date="2017" name="Nat. Commun.">
        <title>The North American bullfrog draft genome provides insight into hormonal regulation of long noncoding RNA.</title>
        <authorList>
            <person name="Hammond S.A."/>
            <person name="Warren R.L."/>
            <person name="Vandervalk B.P."/>
            <person name="Kucuk E."/>
            <person name="Khan H."/>
            <person name="Gibb E.A."/>
            <person name="Pandoh P."/>
            <person name="Kirk H."/>
            <person name="Zhao Y."/>
            <person name="Jones M."/>
            <person name="Mungall A.J."/>
            <person name="Coope R."/>
            <person name="Pleasance S."/>
            <person name="Moore R.A."/>
            <person name="Holt R.A."/>
            <person name="Round J.M."/>
            <person name="Ohora S."/>
            <person name="Walle B.V."/>
            <person name="Veldhoen N."/>
            <person name="Helbing C.C."/>
            <person name="Birol I."/>
        </authorList>
    </citation>
    <scope>NUCLEOTIDE SEQUENCE [LARGE SCALE GENOMIC DNA]</scope>
</reference>
<keyword evidence="2" id="KW-0479">Metal-binding</keyword>
<dbReference type="FunFam" id="3.30.160.60:FF:000202">
    <property type="entry name" value="Zinc finger protein 574"/>
    <property type="match status" value="1"/>
</dbReference>
<sequence length="184" mass="21426">MMENRPPLTSPDGSSNGNPPERCPYTLYSQDSRQEDHTIPHHHQGEELKGIKVKVKVEKEEMFGEQQSMEERGPPYSRDSTQEDHTIPHHHRMDVMSRIPLRDIFYYLLIIDPSNPEESSSPHEGAHQDQNLFSCSECGKCFPWKGKCIQHQRVHTSERTFPCSECSKCFKHKHNLVTHQRIHT</sequence>
<proteinExistence type="predicted"/>
<dbReference type="SUPFAM" id="SSF57667">
    <property type="entry name" value="beta-beta-alpha zinc fingers"/>
    <property type="match status" value="1"/>
</dbReference>
<evidence type="ECO:0000313" key="13">
    <source>
        <dbReference type="Proteomes" id="UP000228934"/>
    </source>
</evidence>
<organism evidence="12 13">
    <name type="scientific">Aquarana catesbeiana</name>
    <name type="common">American bullfrog</name>
    <name type="synonym">Rana catesbeiana</name>
    <dbReference type="NCBI Taxonomy" id="8400"/>
    <lineage>
        <taxon>Eukaryota</taxon>
        <taxon>Metazoa</taxon>
        <taxon>Chordata</taxon>
        <taxon>Craniata</taxon>
        <taxon>Vertebrata</taxon>
        <taxon>Euteleostomi</taxon>
        <taxon>Amphibia</taxon>
        <taxon>Batrachia</taxon>
        <taxon>Anura</taxon>
        <taxon>Neobatrachia</taxon>
        <taxon>Ranoidea</taxon>
        <taxon>Ranidae</taxon>
        <taxon>Aquarana</taxon>
    </lineage>
</organism>
<dbReference type="Proteomes" id="UP000228934">
    <property type="component" value="Unassembled WGS sequence"/>
</dbReference>
<keyword evidence="13" id="KW-1185">Reference proteome</keyword>
<evidence type="ECO:0000256" key="6">
    <source>
        <dbReference type="ARBA" id="ARBA00023015"/>
    </source>
</evidence>
<dbReference type="AlphaFoldDB" id="A0A2G9QF32"/>
<evidence type="ECO:0000256" key="8">
    <source>
        <dbReference type="ARBA" id="ARBA00023242"/>
    </source>
</evidence>
<dbReference type="Gene3D" id="3.30.160.60">
    <property type="entry name" value="Classic Zinc Finger"/>
    <property type="match status" value="2"/>
</dbReference>
<dbReference type="PANTHER" id="PTHR16515:SF49">
    <property type="entry name" value="GASTRULA ZINC FINGER PROTEIN XLCGF49.1-LIKE-RELATED"/>
    <property type="match status" value="1"/>
</dbReference>
<evidence type="ECO:0000256" key="2">
    <source>
        <dbReference type="ARBA" id="ARBA00022723"/>
    </source>
</evidence>
<feature type="region of interest" description="Disordered" evidence="10">
    <location>
        <begin position="1"/>
        <end position="84"/>
    </location>
</feature>
<evidence type="ECO:0000256" key="5">
    <source>
        <dbReference type="ARBA" id="ARBA00022833"/>
    </source>
</evidence>
<dbReference type="FunFam" id="3.30.160.60:FF:000012">
    <property type="entry name" value="RB-associated KRAB zinc finger protein-like"/>
    <property type="match status" value="1"/>
</dbReference>
<feature type="compositionally biased region" description="Basic and acidic residues" evidence="10">
    <location>
        <begin position="32"/>
        <end position="62"/>
    </location>
</feature>
<keyword evidence="7" id="KW-0804">Transcription</keyword>
<feature type="domain" description="C2H2-type" evidence="11">
    <location>
        <begin position="161"/>
        <end position="184"/>
    </location>
</feature>
<dbReference type="InterPro" id="IPR050331">
    <property type="entry name" value="Zinc_finger"/>
</dbReference>